<name>E3SIM0_9CAUD</name>
<protein>
    <submittedName>
        <fullName evidence="1">Uncharacterized protein</fullName>
    </submittedName>
</protein>
<evidence type="ECO:0000313" key="1">
    <source>
        <dbReference type="EMBL" id="ADO97137.1"/>
    </source>
</evidence>
<reference evidence="1 2" key="1">
    <citation type="journal article" date="2010" name="Environ. Microbiol.">
        <title>Genomic analysis of oceanic cyanobacterial myoviruses compared with T4-like myoviruses from diverse hosts and environments.</title>
        <authorList>
            <person name="Sullivan M.B."/>
            <person name="Huang K.H."/>
            <person name="Ignacio-Espinoza J.C."/>
            <person name="Berlin A.M."/>
            <person name="Kelly L."/>
            <person name="Weigele P.R."/>
            <person name="DeFrancesco A.S."/>
            <person name="Kern S.E."/>
            <person name="Thompson L.R."/>
            <person name="Young S."/>
            <person name="Yandava C."/>
            <person name="Fu R."/>
            <person name="Krastins B."/>
            <person name="Chase M."/>
            <person name="Sarracino D."/>
            <person name="Osburne M.S."/>
            <person name="Henn M.R."/>
            <person name="Chisholm S.W."/>
        </authorList>
    </citation>
    <scope>NUCLEOTIDE SEQUENCE [LARGE SCALE GENOMIC DNA]</scope>
    <source>
        <strain evidence="1">6501-1</strain>
    </source>
</reference>
<dbReference type="Proteomes" id="UP000006523">
    <property type="component" value="Segment"/>
</dbReference>
<dbReference type="GeneID" id="10327414"/>
<dbReference type="KEGG" id="vg:10327414"/>
<organism evidence="1 2">
    <name type="scientific">Synechococcus phage S-SM1</name>
    <dbReference type="NCBI Taxonomy" id="444859"/>
    <lineage>
        <taxon>Viruses</taxon>
        <taxon>Duplodnaviria</taxon>
        <taxon>Heunggongvirae</taxon>
        <taxon>Uroviricota</taxon>
        <taxon>Caudoviricetes</taxon>
        <taxon>Pantevenvirales</taxon>
        <taxon>Kyanoviridae</taxon>
        <taxon>Thetisvirus</taxon>
        <taxon>Thetisvirus ssm1</taxon>
    </lineage>
</organism>
<dbReference type="EMBL" id="GU071094">
    <property type="protein sequence ID" value="ADO97137.1"/>
    <property type="molecule type" value="Genomic_DNA"/>
</dbReference>
<keyword evidence="2" id="KW-1185">Reference proteome</keyword>
<dbReference type="RefSeq" id="YP_004323104.1">
    <property type="nucleotide sequence ID" value="NC_015282.1"/>
</dbReference>
<accession>E3SIM0</accession>
<proteinExistence type="predicted"/>
<evidence type="ECO:0000313" key="2">
    <source>
        <dbReference type="Proteomes" id="UP000006523"/>
    </source>
</evidence>
<sequence>MKRVSLFFKIKTGWWSQFDPYQEDPIRGPFLLNSKS</sequence>
<gene>
    <name evidence="1" type="ORF">SSM1_214</name>
</gene>